<dbReference type="PROSITE" id="PS50045">
    <property type="entry name" value="SIGMA54_INTERACT_4"/>
    <property type="match status" value="1"/>
</dbReference>
<dbReference type="Pfam" id="PF00158">
    <property type="entry name" value="Sigma54_activat"/>
    <property type="match status" value="1"/>
</dbReference>
<keyword evidence="2" id="KW-0067">ATP-binding</keyword>
<feature type="domain" description="Sigma-54 factor interaction" evidence="3">
    <location>
        <begin position="134"/>
        <end position="354"/>
    </location>
</feature>
<dbReference type="Pfam" id="PF25601">
    <property type="entry name" value="AAA_lid_14"/>
    <property type="match status" value="1"/>
</dbReference>
<dbReference type="InterPro" id="IPR002078">
    <property type="entry name" value="Sigma_54_int"/>
</dbReference>
<dbReference type="SUPFAM" id="SSF46689">
    <property type="entry name" value="Homeodomain-like"/>
    <property type="match status" value="1"/>
</dbReference>
<dbReference type="PANTHER" id="PTHR32071">
    <property type="entry name" value="TRANSCRIPTIONAL REGULATORY PROTEIN"/>
    <property type="match status" value="1"/>
</dbReference>
<dbReference type="InterPro" id="IPR027417">
    <property type="entry name" value="P-loop_NTPase"/>
</dbReference>
<dbReference type="Gene3D" id="3.40.50.300">
    <property type="entry name" value="P-loop containing nucleotide triphosphate hydrolases"/>
    <property type="match status" value="1"/>
</dbReference>
<dbReference type="Gene3D" id="3.40.50.2300">
    <property type="match status" value="1"/>
</dbReference>
<gene>
    <name evidence="4" type="ORF">MNBD_DELTA01-283</name>
</gene>
<dbReference type="SUPFAM" id="SSF52172">
    <property type="entry name" value="CheY-like"/>
    <property type="match status" value="1"/>
</dbReference>
<proteinExistence type="predicted"/>
<dbReference type="InterPro" id="IPR011006">
    <property type="entry name" value="CheY-like_superfamily"/>
</dbReference>
<protein>
    <recommendedName>
        <fullName evidence="3">Sigma-54 factor interaction domain-containing protein</fullName>
    </recommendedName>
</protein>
<evidence type="ECO:0000259" key="3">
    <source>
        <dbReference type="PROSITE" id="PS50045"/>
    </source>
</evidence>
<organism evidence="4">
    <name type="scientific">hydrothermal vent metagenome</name>
    <dbReference type="NCBI Taxonomy" id="652676"/>
    <lineage>
        <taxon>unclassified sequences</taxon>
        <taxon>metagenomes</taxon>
        <taxon>ecological metagenomes</taxon>
    </lineage>
</organism>
<name>A0A3B0QSD4_9ZZZZ</name>
<keyword evidence="1" id="KW-0547">Nucleotide-binding</keyword>
<dbReference type="InterPro" id="IPR009057">
    <property type="entry name" value="Homeodomain-like_sf"/>
</dbReference>
<dbReference type="EMBL" id="UOEA01000036">
    <property type="protein sequence ID" value="VAV83142.1"/>
    <property type="molecule type" value="Genomic_DNA"/>
</dbReference>
<dbReference type="Gene3D" id="1.10.8.60">
    <property type="match status" value="1"/>
</dbReference>
<dbReference type="InterPro" id="IPR058031">
    <property type="entry name" value="AAA_lid_NorR"/>
</dbReference>
<dbReference type="CDD" id="cd00009">
    <property type="entry name" value="AAA"/>
    <property type="match status" value="1"/>
</dbReference>
<evidence type="ECO:0000256" key="2">
    <source>
        <dbReference type="ARBA" id="ARBA00022840"/>
    </source>
</evidence>
<evidence type="ECO:0000313" key="4">
    <source>
        <dbReference type="EMBL" id="VAV83142.1"/>
    </source>
</evidence>
<dbReference type="PANTHER" id="PTHR32071:SF121">
    <property type="entry name" value="SIGMA L-DEPENDENT TRANSCRIPTIONAL REGULATOR YQIR-RELATED"/>
    <property type="match status" value="1"/>
</dbReference>
<reference evidence="4" key="1">
    <citation type="submission" date="2018-06" db="EMBL/GenBank/DDBJ databases">
        <authorList>
            <person name="Zhirakovskaya E."/>
        </authorList>
    </citation>
    <scope>NUCLEOTIDE SEQUENCE</scope>
</reference>
<sequence>MISVLVKLKEELGEKVLNLFDGCDISSAVPGEAPPLKIAGENTPYDIILLEGNGLDTLRGIKDADPRAEVVIIGKATAKAVESVREGASAYFERPLEMKAFKNTVDHILDLIRLRQETGKLENILSSKYTFHGIVGKNPAILEIKNFIRRIAPYCKAITIGGEAGVGKELVARALHEMSQYSKESFVVYDCAATTEQTLERELFGSGDLPGLFIEAGDGTVVLDNIEYLPVSAHEPLLGIVRHGELVRNGSGKRIKVNCRVVALTEKDLTGKALRAALGEDLYTSLTELNLHVPPLRDRKDDMPLLIRYFLRNFSEKTGKRISGASMPVQTLLMKYDWPGNVTELENLMERVAGATNETFIGFDDLPPQFARLAEEDSTRSLSLDDAIKSHVRMVFDLSRQDLDEAADRLGIRASALRKKLESYSLL</sequence>
<evidence type="ECO:0000256" key="1">
    <source>
        <dbReference type="ARBA" id="ARBA00022741"/>
    </source>
</evidence>
<dbReference type="SUPFAM" id="SSF52540">
    <property type="entry name" value="P-loop containing nucleoside triphosphate hydrolases"/>
    <property type="match status" value="1"/>
</dbReference>
<dbReference type="GO" id="GO:0006355">
    <property type="term" value="P:regulation of DNA-templated transcription"/>
    <property type="evidence" value="ECO:0007669"/>
    <property type="project" value="InterPro"/>
</dbReference>
<accession>A0A3B0QSD4</accession>
<dbReference type="GO" id="GO:0005524">
    <property type="term" value="F:ATP binding"/>
    <property type="evidence" value="ECO:0007669"/>
    <property type="project" value="UniProtKB-KW"/>
</dbReference>
<dbReference type="AlphaFoldDB" id="A0A3B0QSD4"/>